<organism evidence="3 4">
    <name type="scientific">Nocardia aurea</name>
    <dbReference type="NCBI Taxonomy" id="2144174"/>
    <lineage>
        <taxon>Bacteria</taxon>
        <taxon>Bacillati</taxon>
        <taxon>Actinomycetota</taxon>
        <taxon>Actinomycetes</taxon>
        <taxon>Mycobacteriales</taxon>
        <taxon>Nocardiaceae</taxon>
        <taxon>Nocardia</taxon>
    </lineage>
</organism>
<evidence type="ECO:0000256" key="1">
    <source>
        <dbReference type="SAM" id="MobiDB-lite"/>
    </source>
</evidence>
<keyword evidence="2" id="KW-0812">Transmembrane</keyword>
<evidence type="ECO:0000256" key="2">
    <source>
        <dbReference type="SAM" id="Phobius"/>
    </source>
</evidence>
<protein>
    <submittedName>
        <fullName evidence="3">Uncharacterized protein</fullName>
    </submittedName>
</protein>
<sequence>MSTPPQYPRQIPSDHAPGDVEHLSESEDYSPDDEHGESTLVAVLKLLGVFVVLGLAIFAARTYFATGDEPVRVGSCGKLSGSTVEAEFAVAECADADANYVVAQRLDGVDAECASVDYASYYQTSGAEYTLCLRLNVGEGDCVDSALMGASTRVACTSAADFKVARIVRGAADRSACGSAATDEDTIVYPQPEPLTLCLAPPV</sequence>
<gene>
    <name evidence="3" type="ORF">AB0I48_34150</name>
</gene>
<reference evidence="3 4" key="1">
    <citation type="submission" date="2024-06" db="EMBL/GenBank/DDBJ databases">
        <title>The Natural Products Discovery Center: Release of the First 8490 Sequenced Strains for Exploring Actinobacteria Biosynthetic Diversity.</title>
        <authorList>
            <person name="Kalkreuter E."/>
            <person name="Kautsar S.A."/>
            <person name="Yang D."/>
            <person name="Bader C.D."/>
            <person name="Teijaro C.N."/>
            <person name="Fluegel L."/>
            <person name="Davis C.M."/>
            <person name="Simpson J.R."/>
            <person name="Lauterbach L."/>
            <person name="Steele A.D."/>
            <person name="Gui C."/>
            <person name="Meng S."/>
            <person name="Li G."/>
            <person name="Viehrig K."/>
            <person name="Ye F."/>
            <person name="Su P."/>
            <person name="Kiefer A.F."/>
            <person name="Nichols A."/>
            <person name="Cepeda A.J."/>
            <person name="Yan W."/>
            <person name="Fan B."/>
            <person name="Jiang Y."/>
            <person name="Adhikari A."/>
            <person name="Zheng C.-J."/>
            <person name="Schuster L."/>
            <person name="Cowan T.M."/>
            <person name="Smanski M.J."/>
            <person name="Chevrette M.G."/>
            <person name="De Carvalho L.P.S."/>
            <person name="Shen B."/>
        </authorList>
    </citation>
    <scope>NUCLEOTIDE SEQUENCE [LARGE SCALE GENOMIC DNA]</scope>
    <source>
        <strain evidence="3 4">NPDC050403</strain>
    </source>
</reference>
<feature type="region of interest" description="Disordered" evidence="1">
    <location>
        <begin position="1"/>
        <end position="34"/>
    </location>
</feature>
<dbReference type="Proteomes" id="UP001551695">
    <property type="component" value="Unassembled WGS sequence"/>
</dbReference>
<evidence type="ECO:0000313" key="4">
    <source>
        <dbReference type="Proteomes" id="UP001551695"/>
    </source>
</evidence>
<feature type="compositionally biased region" description="Basic and acidic residues" evidence="1">
    <location>
        <begin position="16"/>
        <end position="25"/>
    </location>
</feature>
<feature type="transmembrane region" description="Helical" evidence="2">
    <location>
        <begin position="40"/>
        <end position="60"/>
    </location>
</feature>
<dbReference type="RefSeq" id="WP_357789745.1">
    <property type="nucleotide sequence ID" value="NZ_JBFAKC010000023.1"/>
</dbReference>
<proteinExistence type="predicted"/>
<keyword evidence="2" id="KW-1133">Transmembrane helix</keyword>
<comment type="caution">
    <text evidence="3">The sequence shown here is derived from an EMBL/GenBank/DDBJ whole genome shotgun (WGS) entry which is preliminary data.</text>
</comment>
<dbReference type="EMBL" id="JBFAKC010000023">
    <property type="protein sequence ID" value="MEV0712608.1"/>
    <property type="molecule type" value="Genomic_DNA"/>
</dbReference>
<keyword evidence="4" id="KW-1185">Reference proteome</keyword>
<name>A0ABV3G4Q0_9NOCA</name>
<keyword evidence="2" id="KW-0472">Membrane</keyword>
<accession>A0ABV3G4Q0</accession>
<evidence type="ECO:0000313" key="3">
    <source>
        <dbReference type="EMBL" id="MEV0712608.1"/>
    </source>
</evidence>